<dbReference type="EMBL" id="FUYE01000004">
    <property type="protein sequence ID" value="SKA89239.1"/>
    <property type="molecule type" value="Genomic_DNA"/>
</dbReference>
<feature type="transmembrane region" description="Helical" evidence="1">
    <location>
        <begin position="17"/>
        <end position="39"/>
    </location>
</feature>
<protein>
    <submittedName>
        <fullName evidence="2">Uncharacterized protein</fullName>
    </submittedName>
</protein>
<evidence type="ECO:0000313" key="3">
    <source>
        <dbReference type="Proteomes" id="UP000190774"/>
    </source>
</evidence>
<dbReference type="AlphaFoldDB" id="A0A1T4XI51"/>
<feature type="transmembrane region" description="Helical" evidence="1">
    <location>
        <begin position="124"/>
        <end position="142"/>
    </location>
</feature>
<keyword evidence="1" id="KW-0472">Membrane</keyword>
<evidence type="ECO:0000256" key="1">
    <source>
        <dbReference type="SAM" id="Phobius"/>
    </source>
</evidence>
<gene>
    <name evidence="2" type="ORF">SAMN02745166_01557</name>
</gene>
<sequence>MSNKQRDKHPPALKADWIAWGLHLIFGVIVGFAVGWLLASRLSRAGLFADGGLVSAVVGISFIVAAFASHHGDRLWMKVSIYSVVEPPRSKASLCVSWIIGIIGAILVVTSLQLSESPPSSPAHCLAIPFLAIIGWLIIHAIREGTVLFIQGFVHQHEHPFLFWVLVAAYGASFLGLLRMVIG</sequence>
<feature type="transmembrane region" description="Helical" evidence="1">
    <location>
        <begin position="162"/>
        <end position="182"/>
    </location>
</feature>
<name>A0A1T4XI51_9BACT</name>
<feature type="transmembrane region" description="Helical" evidence="1">
    <location>
        <begin position="51"/>
        <end position="71"/>
    </location>
</feature>
<evidence type="ECO:0000313" key="2">
    <source>
        <dbReference type="EMBL" id="SKA89239.1"/>
    </source>
</evidence>
<keyword evidence="1" id="KW-1133">Transmembrane helix</keyword>
<reference evidence="3" key="1">
    <citation type="submission" date="2017-02" db="EMBL/GenBank/DDBJ databases">
        <authorList>
            <person name="Varghese N."/>
            <person name="Submissions S."/>
        </authorList>
    </citation>
    <scope>NUCLEOTIDE SEQUENCE [LARGE SCALE GENOMIC DNA]</scope>
    <source>
        <strain evidence="3">ATCC 700200</strain>
    </source>
</reference>
<dbReference type="Proteomes" id="UP000190774">
    <property type="component" value="Unassembled WGS sequence"/>
</dbReference>
<dbReference type="STRING" id="48467.SAMN02745166_01557"/>
<organism evidence="2 3">
    <name type="scientific">Prosthecobacter debontii</name>
    <dbReference type="NCBI Taxonomy" id="48467"/>
    <lineage>
        <taxon>Bacteria</taxon>
        <taxon>Pseudomonadati</taxon>
        <taxon>Verrucomicrobiota</taxon>
        <taxon>Verrucomicrobiia</taxon>
        <taxon>Verrucomicrobiales</taxon>
        <taxon>Verrucomicrobiaceae</taxon>
        <taxon>Prosthecobacter</taxon>
    </lineage>
</organism>
<keyword evidence="3" id="KW-1185">Reference proteome</keyword>
<feature type="transmembrane region" description="Helical" evidence="1">
    <location>
        <begin position="91"/>
        <end position="112"/>
    </location>
</feature>
<accession>A0A1T4XI51</accession>
<keyword evidence="1" id="KW-0812">Transmembrane</keyword>
<proteinExistence type="predicted"/>